<keyword evidence="4" id="KW-1185">Reference proteome</keyword>
<keyword evidence="1" id="KW-0175">Coiled coil</keyword>
<evidence type="ECO:0000256" key="1">
    <source>
        <dbReference type="SAM" id="Coils"/>
    </source>
</evidence>
<feature type="region of interest" description="Disordered" evidence="2">
    <location>
        <begin position="1"/>
        <end position="191"/>
    </location>
</feature>
<proteinExistence type="predicted"/>
<feature type="compositionally biased region" description="Polar residues" evidence="2">
    <location>
        <begin position="35"/>
        <end position="55"/>
    </location>
</feature>
<feature type="compositionally biased region" description="Polar residues" evidence="2">
    <location>
        <begin position="163"/>
        <end position="172"/>
    </location>
</feature>
<dbReference type="EMBL" id="MBFS01002684">
    <property type="protein sequence ID" value="PVU93909.1"/>
    <property type="molecule type" value="Genomic_DNA"/>
</dbReference>
<dbReference type="AlphaFoldDB" id="A0A2T9YNL9"/>
<name>A0A2T9YNL9_9FUNG</name>
<feature type="compositionally biased region" description="Basic and acidic residues" evidence="2">
    <location>
        <begin position="1"/>
        <end position="14"/>
    </location>
</feature>
<evidence type="ECO:0000256" key="2">
    <source>
        <dbReference type="SAM" id="MobiDB-lite"/>
    </source>
</evidence>
<evidence type="ECO:0000313" key="3">
    <source>
        <dbReference type="EMBL" id="PVU93909.1"/>
    </source>
</evidence>
<comment type="caution">
    <text evidence="3">The sequence shown here is derived from an EMBL/GenBank/DDBJ whole genome shotgun (WGS) entry which is preliminary data.</text>
</comment>
<evidence type="ECO:0000313" key="4">
    <source>
        <dbReference type="Proteomes" id="UP000245609"/>
    </source>
</evidence>
<organism evidence="3 4">
    <name type="scientific">Smittium megazygosporum</name>
    <dbReference type="NCBI Taxonomy" id="133381"/>
    <lineage>
        <taxon>Eukaryota</taxon>
        <taxon>Fungi</taxon>
        <taxon>Fungi incertae sedis</taxon>
        <taxon>Zoopagomycota</taxon>
        <taxon>Kickxellomycotina</taxon>
        <taxon>Harpellomycetes</taxon>
        <taxon>Harpellales</taxon>
        <taxon>Legeriomycetaceae</taxon>
        <taxon>Smittium</taxon>
    </lineage>
</organism>
<feature type="coiled-coil region" evidence="1">
    <location>
        <begin position="361"/>
        <end position="391"/>
    </location>
</feature>
<dbReference type="Proteomes" id="UP000245609">
    <property type="component" value="Unassembled WGS sequence"/>
</dbReference>
<gene>
    <name evidence="3" type="ORF">BB560_005976</name>
</gene>
<feature type="compositionally biased region" description="Polar residues" evidence="2">
    <location>
        <begin position="82"/>
        <end position="101"/>
    </location>
</feature>
<accession>A0A2T9YNL9</accession>
<dbReference type="STRING" id="133381.A0A2T9YNL9"/>
<protein>
    <submittedName>
        <fullName evidence="3">Uncharacterized protein</fullName>
    </submittedName>
</protein>
<sequence>MESERDKPAVERKSMPRTGRIVPSRYMQDAANRLSARSSTRLQQTNQQESTGATRNKSHLPGVSKEAGIPQSRIRTVRPVSLTESTIYSGQPTKSLLSNNSKDPRPRASSSASNVAGRLKEPVPGTVERNESNPIDRNSAERLTGSQVQERDSGVSRAPVKPSYSTRISSHGSVDPRLRPPINEPSNKQPLHFLDSKSMQTKPQQMEHLLWLVVYEKSNAEFESLVKYLEFELKRQNSELGEEYERLFAELFKLAELERLVSGRKWLAQNASVFESISQLIRNVSKEYEKLGLLMQKTSGVLLTNDIYIPNQDPSRVFQILRDIYELCVGENVPSLNRGNMEEPTTDLYNENKVESTYQYTKQISSKLAEYQNRLEEEQRLLREVKDLEQQVFGLTVSDISKSIDSL</sequence>
<reference evidence="3 4" key="1">
    <citation type="journal article" date="2018" name="MBio">
        <title>Comparative Genomics Reveals the Core Gene Toolbox for the Fungus-Insect Symbiosis.</title>
        <authorList>
            <person name="Wang Y."/>
            <person name="Stata M."/>
            <person name="Wang W."/>
            <person name="Stajich J.E."/>
            <person name="White M.M."/>
            <person name="Moncalvo J.M."/>
        </authorList>
    </citation>
    <scope>NUCLEOTIDE SEQUENCE [LARGE SCALE GENOMIC DNA]</scope>
    <source>
        <strain evidence="3 4">SC-DP-2</strain>
    </source>
</reference>